<organism evidence="5 6">
    <name type="scientific">Myripristis murdjan</name>
    <name type="common">pinecone soldierfish</name>
    <dbReference type="NCBI Taxonomy" id="586833"/>
    <lineage>
        <taxon>Eukaryota</taxon>
        <taxon>Metazoa</taxon>
        <taxon>Chordata</taxon>
        <taxon>Craniata</taxon>
        <taxon>Vertebrata</taxon>
        <taxon>Euteleostomi</taxon>
        <taxon>Actinopterygii</taxon>
        <taxon>Neopterygii</taxon>
        <taxon>Teleostei</taxon>
        <taxon>Neoteleostei</taxon>
        <taxon>Acanthomorphata</taxon>
        <taxon>Holocentriformes</taxon>
        <taxon>Holocentridae</taxon>
        <taxon>Myripristis</taxon>
    </lineage>
</organism>
<feature type="domain" description="BESS" evidence="4">
    <location>
        <begin position="153"/>
        <end position="192"/>
    </location>
</feature>
<keyword evidence="6" id="KW-1185">Reference proteome</keyword>
<reference evidence="5" key="1">
    <citation type="submission" date="2019-06" db="EMBL/GenBank/DDBJ databases">
        <authorList>
            <consortium name="Wellcome Sanger Institute Data Sharing"/>
        </authorList>
    </citation>
    <scope>NUCLEOTIDE SEQUENCE [LARGE SCALE GENOMIC DNA]</scope>
</reference>
<evidence type="ECO:0000313" key="6">
    <source>
        <dbReference type="Proteomes" id="UP000472263"/>
    </source>
</evidence>
<dbReference type="InterPro" id="IPR006578">
    <property type="entry name" value="MADF-dom"/>
</dbReference>
<dbReference type="GO" id="GO:0006357">
    <property type="term" value="P:regulation of transcription by RNA polymerase II"/>
    <property type="evidence" value="ECO:0007669"/>
    <property type="project" value="TreeGrafter"/>
</dbReference>
<feature type="region of interest" description="Disordered" evidence="2">
    <location>
        <begin position="132"/>
        <end position="151"/>
    </location>
</feature>
<reference evidence="5" key="3">
    <citation type="submission" date="2025-09" db="UniProtKB">
        <authorList>
            <consortium name="Ensembl"/>
        </authorList>
    </citation>
    <scope>IDENTIFICATION</scope>
</reference>
<dbReference type="PANTHER" id="PTHR12243:SF67">
    <property type="entry name" value="COREPRESSOR OF PANGOLIN, ISOFORM A-RELATED"/>
    <property type="match status" value="1"/>
</dbReference>
<dbReference type="InParanoid" id="A0A667WS24"/>
<dbReference type="PROSITE" id="PS51031">
    <property type="entry name" value="BESS"/>
    <property type="match status" value="1"/>
</dbReference>
<dbReference type="Pfam" id="PF02944">
    <property type="entry name" value="BESS"/>
    <property type="match status" value="1"/>
</dbReference>
<feature type="compositionally biased region" description="Polar residues" evidence="2">
    <location>
        <begin position="137"/>
        <end position="150"/>
    </location>
</feature>
<evidence type="ECO:0008006" key="7">
    <source>
        <dbReference type="Google" id="ProtNLM"/>
    </source>
</evidence>
<evidence type="ECO:0000256" key="1">
    <source>
        <dbReference type="PROSITE-ProRule" id="PRU00371"/>
    </source>
</evidence>
<dbReference type="GO" id="GO:0003677">
    <property type="term" value="F:DNA binding"/>
    <property type="evidence" value="ECO:0007669"/>
    <property type="project" value="InterPro"/>
</dbReference>
<feature type="region of interest" description="Disordered" evidence="2">
    <location>
        <begin position="89"/>
        <end position="119"/>
    </location>
</feature>
<evidence type="ECO:0000256" key="2">
    <source>
        <dbReference type="SAM" id="MobiDB-lite"/>
    </source>
</evidence>
<sequence>MEESIIVAVSLRPELWDNRLQSYRDIVKKAQAWREISHSLGLKKRWKNLRDKYMKERKGVREKKSGSGAENKPQWNFFSIMNFLEPSVQERPTSSNLSEPGMSTPCPPTPMHSGPHEEDSFTLDLTLVPPSDYEVSSPHSLATEGPSQQGDDMFESKLFLLSLAPRLRGLPDEKRSQAKIEILQVLHRAEFS</sequence>
<accession>A0A667WS24</accession>
<keyword evidence="1" id="KW-0539">Nucleus</keyword>
<reference evidence="5" key="2">
    <citation type="submission" date="2025-08" db="UniProtKB">
        <authorList>
            <consortium name="Ensembl"/>
        </authorList>
    </citation>
    <scope>IDENTIFICATION</scope>
</reference>
<feature type="domain" description="MADF" evidence="3">
    <location>
        <begin position="4"/>
        <end position="89"/>
    </location>
</feature>
<dbReference type="GO" id="GO:0005634">
    <property type="term" value="C:nucleus"/>
    <property type="evidence" value="ECO:0007669"/>
    <property type="project" value="UniProtKB-SubCell"/>
</dbReference>
<dbReference type="FunCoup" id="A0A667WS24">
    <property type="interactions" value="1"/>
</dbReference>
<dbReference type="AlphaFoldDB" id="A0A667WS24"/>
<name>A0A667WS24_9TELE</name>
<dbReference type="GO" id="GO:0005667">
    <property type="term" value="C:transcription regulator complex"/>
    <property type="evidence" value="ECO:0007669"/>
    <property type="project" value="TreeGrafter"/>
</dbReference>
<evidence type="ECO:0000259" key="4">
    <source>
        <dbReference type="PROSITE" id="PS51031"/>
    </source>
</evidence>
<comment type="subcellular location">
    <subcellularLocation>
        <location evidence="1">Nucleus</location>
    </subcellularLocation>
</comment>
<dbReference type="Pfam" id="PF10545">
    <property type="entry name" value="MADF_DNA_bdg"/>
    <property type="match status" value="1"/>
</dbReference>
<dbReference type="InterPro" id="IPR004210">
    <property type="entry name" value="BESS_motif"/>
</dbReference>
<dbReference type="Ensembl" id="ENSMMDT00005005276.1">
    <property type="protein sequence ID" value="ENSMMDP00005005132.1"/>
    <property type="gene ID" value="ENSMMDG00005002859.1"/>
</dbReference>
<dbReference type="InterPro" id="IPR039353">
    <property type="entry name" value="TF_Adf1"/>
</dbReference>
<dbReference type="PROSITE" id="PS51029">
    <property type="entry name" value="MADF"/>
    <property type="match status" value="1"/>
</dbReference>
<dbReference type="PANTHER" id="PTHR12243">
    <property type="entry name" value="MADF DOMAIN TRANSCRIPTION FACTOR"/>
    <property type="match status" value="1"/>
</dbReference>
<protein>
    <recommendedName>
        <fullName evidence="7">BESS domain-containing protein</fullName>
    </recommendedName>
</protein>
<dbReference type="GeneTree" id="ENSGT01060000248849"/>
<proteinExistence type="predicted"/>
<evidence type="ECO:0000259" key="3">
    <source>
        <dbReference type="PROSITE" id="PS51029"/>
    </source>
</evidence>
<dbReference type="Proteomes" id="UP000472263">
    <property type="component" value="Chromosome 4"/>
</dbReference>
<dbReference type="SMART" id="SM00595">
    <property type="entry name" value="MADF"/>
    <property type="match status" value="1"/>
</dbReference>
<evidence type="ECO:0000313" key="5">
    <source>
        <dbReference type="Ensembl" id="ENSMMDP00005005132.1"/>
    </source>
</evidence>